<dbReference type="EMBL" id="JBJKBG010000003">
    <property type="protein sequence ID" value="KAL3747595.1"/>
    <property type="molecule type" value="Genomic_DNA"/>
</dbReference>
<evidence type="ECO:0000313" key="7">
    <source>
        <dbReference type="Proteomes" id="UP001634007"/>
    </source>
</evidence>
<evidence type="ECO:0000313" key="6">
    <source>
        <dbReference type="EMBL" id="KAL3747602.1"/>
    </source>
</evidence>
<dbReference type="PANTHER" id="PTHR34198">
    <property type="entry name" value="OS01G0175100 PROTEIN"/>
    <property type="match status" value="1"/>
</dbReference>
<accession>A0ABD3L7W4</accession>
<gene>
    <name evidence="2" type="ORF">ACJRO7_016382</name>
    <name evidence="3" type="ORF">ACJRO7_016389</name>
    <name evidence="4" type="ORF">ACJRO7_016396</name>
    <name evidence="5" type="ORF">ACJRO7_016400</name>
    <name evidence="6" type="ORF">ACJRO7_016407</name>
</gene>
<evidence type="ECO:0000313" key="5">
    <source>
        <dbReference type="EMBL" id="KAL3747595.1"/>
    </source>
</evidence>
<protein>
    <submittedName>
        <fullName evidence="6">Uncharacterized protein</fullName>
    </submittedName>
</protein>
<evidence type="ECO:0000313" key="2">
    <source>
        <dbReference type="EMBL" id="KAL3747577.1"/>
    </source>
</evidence>
<proteinExistence type="predicted"/>
<dbReference type="EMBL" id="JBJKBG010000003">
    <property type="protein sequence ID" value="KAL3747577.1"/>
    <property type="molecule type" value="Genomic_DNA"/>
</dbReference>
<feature type="region of interest" description="Disordered" evidence="1">
    <location>
        <begin position="1"/>
        <end position="57"/>
    </location>
</feature>
<feature type="region of interest" description="Disordered" evidence="1">
    <location>
        <begin position="71"/>
        <end position="104"/>
    </location>
</feature>
<dbReference type="EMBL" id="JBJKBG010000003">
    <property type="protein sequence ID" value="KAL3747584.1"/>
    <property type="molecule type" value="Genomic_DNA"/>
</dbReference>
<evidence type="ECO:0000313" key="4">
    <source>
        <dbReference type="EMBL" id="KAL3747591.1"/>
    </source>
</evidence>
<sequence length="151" mass="16087">MATNLLTFRPSGGICASASASAGVSHKRPDQNRRRSFSPATPSPSPPSPSSGSSSNSGWWSPLFGWSSEPDYIDSGSHKAGRREDRAEPGPDPEVDPSLARPSRFAPGCFAAEKAKQLRMMTQDAGSFHDAMYHSAFASRLASDFGGRLDL</sequence>
<dbReference type="Proteomes" id="UP001634007">
    <property type="component" value="Unassembled WGS sequence"/>
</dbReference>
<evidence type="ECO:0000256" key="1">
    <source>
        <dbReference type="SAM" id="MobiDB-lite"/>
    </source>
</evidence>
<feature type="compositionally biased region" description="Low complexity" evidence="1">
    <location>
        <begin position="11"/>
        <end position="23"/>
    </location>
</feature>
<evidence type="ECO:0000313" key="3">
    <source>
        <dbReference type="EMBL" id="KAL3747584.1"/>
    </source>
</evidence>
<keyword evidence="7" id="KW-1185">Reference proteome</keyword>
<dbReference type="AlphaFoldDB" id="A0ABD3L7W4"/>
<reference evidence="6 7" key="1">
    <citation type="submission" date="2024-11" db="EMBL/GenBank/DDBJ databases">
        <title>Chromosome-level genome assembly of Eucalyptus globulus Labill. provides insights into its genome evolution.</title>
        <authorList>
            <person name="Li X."/>
        </authorList>
    </citation>
    <scope>NUCLEOTIDE SEQUENCE [LARGE SCALE GENOMIC DNA]</scope>
    <source>
        <strain evidence="6">CL2024</strain>
        <tissue evidence="6">Fresh tender leaves</tissue>
    </source>
</reference>
<organism evidence="6 7">
    <name type="scientific">Eucalyptus globulus</name>
    <name type="common">Tasmanian blue gum</name>
    <dbReference type="NCBI Taxonomy" id="34317"/>
    <lineage>
        <taxon>Eukaryota</taxon>
        <taxon>Viridiplantae</taxon>
        <taxon>Streptophyta</taxon>
        <taxon>Embryophyta</taxon>
        <taxon>Tracheophyta</taxon>
        <taxon>Spermatophyta</taxon>
        <taxon>Magnoliopsida</taxon>
        <taxon>eudicotyledons</taxon>
        <taxon>Gunneridae</taxon>
        <taxon>Pentapetalae</taxon>
        <taxon>rosids</taxon>
        <taxon>malvids</taxon>
        <taxon>Myrtales</taxon>
        <taxon>Myrtaceae</taxon>
        <taxon>Myrtoideae</taxon>
        <taxon>Eucalypteae</taxon>
        <taxon>Eucalyptus</taxon>
    </lineage>
</organism>
<dbReference type="EMBL" id="JBJKBG010000003">
    <property type="protein sequence ID" value="KAL3747591.1"/>
    <property type="molecule type" value="Genomic_DNA"/>
</dbReference>
<comment type="caution">
    <text evidence="6">The sequence shown here is derived from an EMBL/GenBank/DDBJ whole genome shotgun (WGS) entry which is preliminary data.</text>
</comment>
<name>A0ABD3L7W4_EUCGL</name>
<dbReference type="EMBL" id="JBJKBG010000003">
    <property type="protein sequence ID" value="KAL3747602.1"/>
    <property type="molecule type" value="Genomic_DNA"/>
</dbReference>
<dbReference type="PANTHER" id="PTHR34198:SF21">
    <property type="entry name" value="PROTEIN, PUTATIVE-RELATED"/>
    <property type="match status" value="1"/>
</dbReference>